<sequence length="176" mass="18977">MLRFVLNPELTEDLFDDVLDCWVDVTNAGGAVGWVPPVTADDIRQVATATFARCGQKGPDSLLVGLDGEGRVAAWAVLVANANPLMAHWRTVMRVMVHPKHQGKGYGADLMRAVADAGLRLGLEALKLTCRGGLGLESFYAGCGYQEIGRQPLAIRVAPGDDRDEIAMVTFLEQRA</sequence>
<gene>
    <name evidence="2" type="ORF">FHR33_004660</name>
</gene>
<evidence type="ECO:0000259" key="1">
    <source>
        <dbReference type="PROSITE" id="PS51186"/>
    </source>
</evidence>
<dbReference type="Proteomes" id="UP000579945">
    <property type="component" value="Unassembled WGS sequence"/>
</dbReference>
<dbReference type="Pfam" id="PF00583">
    <property type="entry name" value="Acetyltransf_1"/>
    <property type="match status" value="1"/>
</dbReference>
<dbReference type="CDD" id="cd04301">
    <property type="entry name" value="NAT_SF"/>
    <property type="match status" value="1"/>
</dbReference>
<dbReference type="InterPro" id="IPR016181">
    <property type="entry name" value="Acyl_CoA_acyltransferase"/>
</dbReference>
<evidence type="ECO:0000313" key="3">
    <source>
        <dbReference type="Proteomes" id="UP000579945"/>
    </source>
</evidence>
<protein>
    <submittedName>
        <fullName evidence="2">GNAT superfamily N-acetyltransferase</fullName>
    </submittedName>
</protein>
<proteinExistence type="predicted"/>
<accession>A0A7W5VC83</accession>
<dbReference type="PROSITE" id="PS51186">
    <property type="entry name" value="GNAT"/>
    <property type="match status" value="1"/>
</dbReference>
<keyword evidence="2" id="KW-0808">Transferase</keyword>
<keyword evidence="3" id="KW-1185">Reference proteome</keyword>
<dbReference type="Gene3D" id="3.40.630.30">
    <property type="match status" value="1"/>
</dbReference>
<dbReference type="AlphaFoldDB" id="A0A7W5VC83"/>
<feature type="domain" description="N-acetyltransferase" evidence="1">
    <location>
        <begin position="1"/>
        <end position="173"/>
    </location>
</feature>
<dbReference type="InterPro" id="IPR000182">
    <property type="entry name" value="GNAT_dom"/>
</dbReference>
<evidence type="ECO:0000313" key="2">
    <source>
        <dbReference type="EMBL" id="MBB3728800.1"/>
    </source>
</evidence>
<dbReference type="GeneID" id="95391019"/>
<organism evidence="2 3">
    <name type="scientific">Nonomuraea dietziae</name>
    <dbReference type="NCBI Taxonomy" id="65515"/>
    <lineage>
        <taxon>Bacteria</taxon>
        <taxon>Bacillati</taxon>
        <taxon>Actinomycetota</taxon>
        <taxon>Actinomycetes</taxon>
        <taxon>Streptosporangiales</taxon>
        <taxon>Streptosporangiaceae</taxon>
        <taxon>Nonomuraea</taxon>
    </lineage>
</organism>
<dbReference type="SUPFAM" id="SSF55729">
    <property type="entry name" value="Acyl-CoA N-acyltransferases (Nat)"/>
    <property type="match status" value="1"/>
</dbReference>
<dbReference type="GO" id="GO:0016747">
    <property type="term" value="F:acyltransferase activity, transferring groups other than amino-acyl groups"/>
    <property type="evidence" value="ECO:0007669"/>
    <property type="project" value="InterPro"/>
</dbReference>
<name>A0A7W5VC83_9ACTN</name>
<dbReference type="RefSeq" id="WP_183651201.1">
    <property type="nucleotide sequence ID" value="NZ_BAAAXX010000088.1"/>
</dbReference>
<dbReference type="EMBL" id="JACIBV010000001">
    <property type="protein sequence ID" value="MBB3728800.1"/>
    <property type="molecule type" value="Genomic_DNA"/>
</dbReference>
<reference evidence="2 3" key="1">
    <citation type="submission" date="2020-08" db="EMBL/GenBank/DDBJ databases">
        <title>Sequencing the genomes of 1000 actinobacteria strains.</title>
        <authorList>
            <person name="Klenk H.-P."/>
        </authorList>
    </citation>
    <scope>NUCLEOTIDE SEQUENCE [LARGE SCALE GENOMIC DNA]</scope>
    <source>
        <strain evidence="2 3">DSM 44320</strain>
    </source>
</reference>
<comment type="caution">
    <text evidence="2">The sequence shown here is derived from an EMBL/GenBank/DDBJ whole genome shotgun (WGS) entry which is preliminary data.</text>
</comment>